<keyword evidence="1" id="KW-0472">Membrane</keyword>
<dbReference type="EMBL" id="SGPM01000188">
    <property type="protein sequence ID" value="THH28292.1"/>
    <property type="molecule type" value="Genomic_DNA"/>
</dbReference>
<feature type="transmembrane region" description="Helical" evidence="1">
    <location>
        <begin position="20"/>
        <end position="39"/>
    </location>
</feature>
<sequence length="150" mass="17158">MDAPLPPDVVKEIVTGFSHLVANKYYVLASTVMLVYDHMLTFERERVHVWNKRKSLPSYLFFIFRYLTPIVSLINLIALNDPNWVGPTCNHWIWLPVAVGPIVSAATGIILILRVYAIYQQSQWILYITVPIYLAELGVMGVRESHAVFV</sequence>
<keyword evidence="1" id="KW-1133">Transmembrane helix</keyword>
<feature type="transmembrane region" description="Helical" evidence="1">
    <location>
        <begin position="124"/>
        <end position="142"/>
    </location>
</feature>
<feature type="transmembrane region" description="Helical" evidence="1">
    <location>
        <begin position="59"/>
        <end position="79"/>
    </location>
</feature>
<proteinExistence type="predicted"/>
<dbReference type="InterPro" id="IPR045340">
    <property type="entry name" value="DUF6533"/>
</dbReference>
<name>A0A4S4MQH5_9APHY</name>
<evidence type="ECO:0000259" key="2">
    <source>
        <dbReference type="Pfam" id="PF20151"/>
    </source>
</evidence>
<dbReference type="Pfam" id="PF20151">
    <property type="entry name" value="DUF6533"/>
    <property type="match status" value="1"/>
</dbReference>
<dbReference type="AlphaFoldDB" id="A0A4S4MQH5"/>
<keyword evidence="1" id="KW-0812">Transmembrane</keyword>
<feature type="transmembrane region" description="Helical" evidence="1">
    <location>
        <begin position="91"/>
        <end position="117"/>
    </location>
</feature>
<dbReference type="OrthoDB" id="2756746at2759"/>
<feature type="domain" description="DUF6533" evidence="2">
    <location>
        <begin position="25"/>
        <end position="70"/>
    </location>
</feature>
<evidence type="ECO:0000313" key="3">
    <source>
        <dbReference type="EMBL" id="THH28292.1"/>
    </source>
</evidence>
<protein>
    <recommendedName>
        <fullName evidence="2">DUF6533 domain-containing protein</fullName>
    </recommendedName>
</protein>
<gene>
    <name evidence="3" type="ORF">EUX98_g5897</name>
</gene>
<dbReference type="Proteomes" id="UP000308730">
    <property type="component" value="Unassembled WGS sequence"/>
</dbReference>
<evidence type="ECO:0000256" key="1">
    <source>
        <dbReference type="SAM" id="Phobius"/>
    </source>
</evidence>
<accession>A0A4S4MQH5</accession>
<reference evidence="3 4" key="1">
    <citation type="submission" date="2019-02" db="EMBL/GenBank/DDBJ databases">
        <title>Genome sequencing of the rare red list fungi Antrodiella citrinella (Flaviporus citrinellus).</title>
        <authorList>
            <person name="Buettner E."/>
            <person name="Kellner H."/>
        </authorList>
    </citation>
    <scope>NUCLEOTIDE SEQUENCE [LARGE SCALE GENOMIC DNA]</scope>
    <source>
        <strain evidence="3 4">DSM 108506</strain>
    </source>
</reference>
<evidence type="ECO:0000313" key="4">
    <source>
        <dbReference type="Proteomes" id="UP000308730"/>
    </source>
</evidence>
<comment type="caution">
    <text evidence="3">The sequence shown here is derived from an EMBL/GenBank/DDBJ whole genome shotgun (WGS) entry which is preliminary data.</text>
</comment>
<organism evidence="3 4">
    <name type="scientific">Antrodiella citrinella</name>
    <dbReference type="NCBI Taxonomy" id="2447956"/>
    <lineage>
        <taxon>Eukaryota</taxon>
        <taxon>Fungi</taxon>
        <taxon>Dikarya</taxon>
        <taxon>Basidiomycota</taxon>
        <taxon>Agaricomycotina</taxon>
        <taxon>Agaricomycetes</taxon>
        <taxon>Polyporales</taxon>
        <taxon>Steccherinaceae</taxon>
        <taxon>Antrodiella</taxon>
    </lineage>
</organism>
<keyword evidence="4" id="KW-1185">Reference proteome</keyword>